<protein>
    <submittedName>
        <fullName evidence="1">Uncharacterized protein</fullName>
    </submittedName>
</protein>
<dbReference type="Gene3D" id="3.90.660.10">
    <property type="match status" value="1"/>
</dbReference>
<comment type="caution">
    <text evidence="1">The sequence shown here is derived from an EMBL/GenBank/DDBJ whole genome shotgun (WGS) entry which is preliminary data.</text>
</comment>
<dbReference type="PANTHER" id="PTHR16128:SF8">
    <property type="entry name" value="EXPRESSED PROTEIN"/>
    <property type="match status" value="1"/>
</dbReference>
<keyword evidence="2" id="KW-1185">Reference proteome</keyword>
<organism evidence="1 2">
    <name type="scientific">Panicum virgatum</name>
    <name type="common">Blackwell switchgrass</name>
    <dbReference type="NCBI Taxonomy" id="38727"/>
    <lineage>
        <taxon>Eukaryota</taxon>
        <taxon>Viridiplantae</taxon>
        <taxon>Streptophyta</taxon>
        <taxon>Embryophyta</taxon>
        <taxon>Tracheophyta</taxon>
        <taxon>Spermatophyta</taxon>
        <taxon>Magnoliopsida</taxon>
        <taxon>Liliopsida</taxon>
        <taxon>Poales</taxon>
        <taxon>Poaceae</taxon>
        <taxon>PACMAD clade</taxon>
        <taxon>Panicoideae</taxon>
        <taxon>Panicodae</taxon>
        <taxon>Paniceae</taxon>
        <taxon>Panicinae</taxon>
        <taxon>Panicum</taxon>
        <taxon>Panicum sect. Hiantes</taxon>
    </lineage>
</organism>
<gene>
    <name evidence="1" type="ORF">PVAP13_3NG296100</name>
</gene>
<evidence type="ECO:0000313" key="2">
    <source>
        <dbReference type="Proteomes" id="UP000823388"/>
    </source>
</evidence>
<accession>A0A8T0UIV4</accession>
<evidence type="ECO:0000313" key="1">
    <source>
        <dbReference type="EMBL" id="KAG2621935.1"/>
    </source>
</evidence>
<dbReference type="SUPFAM" id="SSF51905">
    <property type="entry name" value="FAD/NAD(P)-binding domain"/>
    <property type="match status" value="1"/>
</dbReference>
<sequence length="477" mass="51485">MPPPPLVVPATALPAARLARVVAASSGSGGAAPRRVRRGKPGFSRRSAIKKSFHQEQVVFSTPVPADPTVAVIGGGASGLACASALAARCVRSVVFDTGMHGLGGRMATRFVDGGEQLVFDHAAQFFTASDERFQRLVDEWLDRGLLREWSGLIGELEAGGRFTPIPSSTPRYIGVNGMRSLADAMLPETDMIKVVRPCWISKLEPFNGLWHLFENEKPRGEYDAIVIAHNGKCANRLLSTSGLPLLTKQMKRLELSSVWALLAAFEDPLPIPHNDSRGVFEGAFVRDVDSLSWMGNNTRKLFPMQTGTPECWTFFSTAAYGKRNKVPQENIPKVTAEKVKEDMLGGVEHALGLAKGSFQQPIYTRVQLWGAALPMNTPGVPCIFDPLGRAGICGDWLTGSSIEAAILSGTSLANHIANFFVSQGERSEEFAIGLHENLNQVEGHDIGQFPGIDSQKPQVAQAQKPLVAQALLTPSI</sequence>
<dbReference type="InterPro" id="IPR036188">
    <property type="entry name" value="FAD/NAD-bd_sf"/>
</dbReference>
<dbReference type="PANTHER" id="PTHR16128">
    <property type="entry name" value="FAD/NAD(P)-BINDING OXIDOREDUCTASE FAMILY PROTEIN"/>
    <property type="match status" value="1"/>
</dbReference>
<dbReference type="Proteomes" id="UP000823388">
    <property type="component" value="Chromosome 3N"/>
</dbReference>
<proteinExistence type="predicted"/>
<dbReference type="EMBL" id="CM029042">
    <property type="protein sequence ID" value="KAG2621935.1"/>
    <property type="molecule type" value="Genomic_DNA"/>
</dbReference>
<dbReference type="Pfam" id="PF13450">
    <property type="entry name" value="NAD_binding_8"/>
    <property type="match status" value="1"/>
</dbReference>
<dbReference type="Gene3D" id="3.50.50.60">
    <property type="entry name" value="FAD/NAD(P)-binding domain"/>
    <property type="match status" value="1"/>
</dbReference>
<dbReference type="OrthoDB" id="417877at2759"/>
<name>A0A8T0UIV4_PANVG</name>
<dbReference type="AlphaFoldDB" id="A0A8T0UIV4"/>
<reference evidence="1" key="1">
    <citation type="submission" date="2020-05" db="EMBL/GenBank/DDBJ databases">
        <title>WGS assembly of Panicum virgatum.</title>
        <authorList>
            <person name="Lovell J.T."/>
            <person name="Jenkins J."/>
            <person name="Shu S."/>
            <person name="Juenger T.E."/>
            <person name="Schmutz J."/>
        </authorList>
    </citation>
    <scope>NUCLEOTIDE SEQUENCE</scope>
    <source>
        <strain evidence="1">AP13</strain>
    </source>
</reference>